<feature type="binding site" evidence="9">
    <location>
        <position position="588"/>
    </location>
    <ligand>
        <name>ATP</name>
        <dbReference type="ChEBI" id="CHEBI:30616"/>
    </ligand>
</feature>
<dbReference type="eggNOG" id="KOG2036">
    <property type="taxonomic scope" value="Eukaryota"/>
</dbReference>
<evidence type="ECO:0000256" key="3">
    <source>
        <dbReference type="ARBA" id="ARBA00022679"/>
    </source>
</evidence>
<dbReference type="GO" id="GO:0051391">
    <property type="term" value="P:tRNA acetylation"/>
    <property type="evidence" value="ECO:0007669"/>
    <property type="project" value="UniProtKB-UniRule"/>
</dbReference>
<dbReference type="GO" id="GO:0005730">
    <property type="term" value="C:nucleolus"/>
    <property type="evidence" value="ECO:0007669"/>
    <property type="project" value="UniProtKB-SubCell"/>
</dbReference>
<evidence type="ECO:0000256" key="6">
    <source>
        <dbReference type="ARBA" id="ARBA00022840"/>
    </source>
</evidence>
<dbReference type="Gene3D" id="3.40.630.30">
    <property type="match status" value="2"/>
</dbReference>
<name>K6UIX3_PLACD</name>
<sequence length="1252" mass="143776">MKKKVDGRIKALVENNVALGQRSMFLVIGDQGKNVVVNFYFLLNRLASRTHNILWCYKKKLDFSTSKKKRFKEMKKKIKKGTFDTTIDNNFDTFLKSAYIRFCFYNETKKVLGKTYSMCVLQDFSYITPNILCRCIETVIGGGIILFLLNKLDDVKNIYNLTLNCHKKYTQSGISTIHNNYITRFFLSLNQCRNAMFIDDEMNILPLNENHLEVKKVVVGESQQGDVSVSTFRVATLGGHLCPDKEELRERLAELEAICEENEKRAEERRRFLYSARVCAAGEEDSKEVGREAGREAAKQTGREAAKQTGREAAKQIGREAAKQIGREAAKQTGREDGREPAKQIANSGTEADANPYSFLDRPIMNLLRICLSIDQLEVLLNMCKLLRNDDEKKRQLKEVLISLLANRGRGKSATLGLLIALSIYFNYTNLILCSGNKDGMQTIYDFIDQGLHLLGYKEFTHYERVYNQSKLKEIIFFKDIHNLSNIKQRIRYFDILEDEMINSELMIIDEAACIPIDILKGKIKGEITILSTTLNGYEGTGKTFIFKLLKQLKKKFVTQLTYQEFKQMKRLYFERAFIDVSLDTPIRYSYNDQVEAWLNNFLCLNCNEPFKLRNSLCSPTNCQLYFVNKNIFKHFSKTSENLLRKIMTLFVTSHYKNTPNDLIMILDSQQHHLFVLLSGNVDCNNLSPEAVDELDIYGVLHCAIDGIVNPRAGRRLVKLQDIVKGVQKQSERNGERSGERDGQRNGERNGQRNGERNSDQGLNEDSKQRDLSDGCTTSGQTGAPAAAKHPLPNEFEGNLMPYLVSEHFDYYFYSYIGIRVVRISVHPSIQNLNYGSQFLRKLLDYYSLYNGPAREAAAPYRENVILYRCSGGSGERGGDVDGDGDGADARIFFDKQLSHVDYVGTCFGLTKGLLIFWQKNSFIPVYLKQQRNEITGEFSLLMLRHLNQNLKKIFTNFYLDFVRSFCSLLPYSFKRLESFVVFNLLHNNPIILASPTRDELLLPRGKPKGGEAGEEGEEAGEAEEVGDDGEEVSVENGLLSLREGPFQDDDADHYACFYDDQLLSHENLFYFFHPNDICRLKRFVMESKPFSDILYLMQTVANLILFRKVPIQLTFLEYTILYAVSLQKKNCQEISDEISINVNQTVALLRKVLHRFYTYLTDLMQKDIEKKVEAQFSQKLHKQKKRARQVELPSGEYIDELNRNTRMVTKKNKKEKRALLREFNLSGTVKRKQINIKTNDDADPPKDEVTT</sequence>
<dbReference type="Gene3D" id="3.40.50.300">
    <property type="entry name" value="P-loop containing nucleotide triphosphate hydrolases"/>
    <property type="match status" value="1"/>
</dbReference>
<accession>K6UIX3</accession>
<evidence type="ECO:0000256" key="10">
    <source>
        <dbReference type="SAM" id="MobiDB-lite"/>
    </source>
</evidence>
<keyword evidence="4 9" id="KW-0819">tRNA processing</keyword>
<dbReference type="PANTHER" id="PTHR10925:SF5">
    <property type="entry name" value="RNA CYTIDINE ACETYLTRANSFERASE"/>
    <property type="match status" value="1"/>
</dbReference>
<dbReference type="GO" id="GO:0000049">
    <property type="term" value="F:tRNA binding"/>
    <property type="evidence" value="ECO:0007669"/>
    <property type="project" value="TreeGrafter"/>
</dbReference>
<comment type="catalytic activity">
    <reaction evidence="9">
        <text>a cytidine in 18S rRNA + acetyl-CoA + ATP + H2O = an N(4)-acetylcytidine in 18S rRNA + ADP + phosphate + CoA + H(+)</text>
        <dbReference type="Rhea" id="RHEA:51424"/>
        <dbReference type="Rhea" id="RHEA-COMP:13575"/>
        <dbReference type="Rhea" id="RHEA-COMP:13576"/>
        <dbReference type="ChEBI" id="CHEBI:15377"/>
        <dbReference type="ChEBI" id="CHEBI:15378"/>
        <dbReference type="ChEBI" id="CHEBI:30616"/>
        <dbReference type="ChEBI" id="CHEBI:43474"/>
        <dbReference type="ChEBI" id="CHEBI:57287"/>
        <dbReference type="ChEBI" id="CHEBI:57288"/>
        <dbReference type="ChEBI" id="CHEBI:74900"/>
        <dbReference type="ChEBI" id="CHEBI:82748"/>
        <dbReference type="ChEBI" id="CHEBI:456216"/>
    </reaction>
</comment>
<dbReference type="HAMAP" id="MF_03211">
    <property type="entry name" value="RNA_acetyltr_Nat10"/>
    <property type="match status" value="1"/>
</dbReference>
<organism evidence="15 16">
    <name type="scientific">Plasmodium cynomolgi (strain B)</name>
    <dbReference type="NCBI Taxonomy" id="1120755"/>
    <lineage>
        <taxon>Eukaryota</taxon>
        <taxon>Sar</taxon>
        <taxon>Alveolata</taxon>
        <taxon>Apicomplexa</taxon>
        <taxon>Aconoidasida</taxon>
        <taxon>Haemosporida</taxon>
        <taxon>Plasmodiidae</taxon>
        <taxon>Plasmodium</taxon>
        <taxon>Plasmodium (Plasmodium)</taxon>
    </lineage>
</organism>
<feature type="compositionally biased region" description="Basic and acidic residues" evidence="10">
    <location>
        <begin position="730"/>
        <end position="773"/>
    </location>
</feature>
<feature type="compositionally biased region" description="Acidic residues" evidence="10">
    <location>
        <begin position="1013"/>
        <end position="1029"/>
    </location>
</feature>
<evidence type="ECO:0000313" key="15">
    <source>
        <dbReference type="EMBL" id="GAB65418.1"/>
    </source>
</evidence>
<dbReference type="Gene3D" id="3.40.50.11040">
    <property type="match status" value="1"/>
</dbReference>
<evidence type="ECO:0000259" key="12">
    <source>
        <dbReference type="Pfam" id="PF08351"/>
    </source>
</evidence>
<feature type="region of interest" description="Disordered" evidence="10">
    <location>
        <begin position="1004"/>
        <end position="1029"/>
    </location>
</feature>
<feature type="domain" description="Possible tRNA binding" evidence="14">
    <location>
        <begin position="1062"/>
        <end position="1227"/>
    </location>
</feature>
<dbReference type="Pfam" id="PF05127">
    <property type="entry name" value="NAT10_TcmA_helicase"/>
    <property type="match status" value="1"/>
</dbReference>
<feature type="region of interest" description="Disordered" evidence="10">
    <location>
        <begin position="285"/>
        <end position="350"/>
    </location>
</feature>
<dbReference type="Pfam" id="PF13718">
    <property type="entry name" value="GNAT_acetyltr_2"/>
    <property type="match status" value="2"/>
</dbReference>
<keyword evidence="3 9" id="KW-0808">Transferase</keyword>
<evidence type="ECO:0000313" key="16">
    <source>
        <dbReference type="Proteomes" id="UP000006319"/>
    </source>
</evidence>
<evidence type="ECO:0000256" key="1">
    <source>
        <dbReference type="ARBA" id="ARBA00004604"/>
    </source>
</evidence>
<dbReference type="GeneID" id="14691889"/>
<evidence type="ECO:0000259" key="13">
    <source>
        <dbReference type="Pfam" id="PF13718"/>
    </source>
</evidence>
<evidence type="ECO:0000256" key="4">
    <source>
        <dbReference type="ARBA" id="ARBA00022694"/>
    </source>
</evidence>
<dbReference type="InterPro" id="IPR027992">
    <property type="entry name" value="tRNA_bind_dom"/>
</dbReference>
<dbReference type="GO" id="GO:1990883">
    <property type="term" value="F:18S rRNA cytidine N-acetyltransferase activity"/>
    <property type="evidence" value="ECO:0007669"/>
    <property type="project" value="TreeGrafter"/>
</dbReference>
<evidence type="ECO:0000256" key="2">
    <source>
        <dbReference type="ARBA" id="ARBA00022552"/>
    </source>
</evidence>
<feature type="domain" description="N-acetyltransferase" evidence="13">
    <location>
        <begin position="796"/>
        <end position="948"/>
    </location>
</feature>
<dbReference type="GO" id="GO:1904812">
    <property type="term" value="P:rRNA acetylation involved in maturation of SSU-rRNA"/>
    <property type="evidence" value="ECO:0007669"/>
    <property type="project" value="InterPro"/>
</dbReference>
<comment type="similarity">
    <text evidence="9">Belongs to the RNA cytidine acetyltransferase family. NAT10 subfamily.</text>
</comment>
<feature type="domain" description="N-acetyltransferase" evidence="13">
    <location>
        <begin position="646"/>
        <end position="710"/>
    </location>
</feature>
<dbReference type="PhylomeDB" id="K6UIX3"/>
<dbReference type="KEGG" id="pcy:PCYB_061500"/>
<feature type="region of interest" description="Disordered" evidence="10">
    <location>
        <begin position="728"/>
        <end position="792"/>
    </location>
</feature>
<comment type="subcellular location">
    <subcellularLocation>
        <location evidence="1 9">Nucleus</location>
        <location evidence="1 9">Nucleolus</location>
    </subcellularLocation>
</comment>
<dbReference type="EMBL" id="DF157098">
    <property type="protein sequence ID" value="GAB65418.1"/>
    <property type="molecule type" value="Genomic_DNA"/>
</dbReference>
<dbReference type="InterPro" id="IPR033688">
    <property type="entry name" value="NAT10"/>
</dbReference>
<dbReference type="InterPro" id="IPR000182">
    <property type="entry name" value="GNAT_dom"/>
</dbReference>
<feature type="domain" description="TmcA/NAT10 N-terminal" evidence="12">
    <location>
        <begin position="8"/>
        <end position="199"/>
    </location>
</feature>
<keyword evidence="7 9" id="KW-0539">Nucleus</keyword>
<dbReference type="GO" id="GO:0051392">
    <property type="term" value="F:tRNA cytidine N4-acetyltransferase activity"/>
    <property type="evidence" value="ECO:0007669"/>
    <property type="project" value="RHEA"/>
</dbReference>
<evidence type="ECO:0000259" key="14">
    <source>
        <dbReference type="Pfam" id="PF13725"/>
    </source>
</evidence>
<evidence type="ECO:0000259" key="11">
    <source>
        <dbReference type="Pfam" id="PF05127"/>
    </source>
</evidence>
<dbReference type="Pfam" id="PF08351">
    <property type="entry name" value="TmcA_N"/>
    <property type="match status" value="1"/>
</dbReference>
<keyword evidence="6 9" id="KW-0067">ATP-binding</keyword>
<feature type="binding site" evidence="9">
    <location>
        <begin position="409"/>
        <end position="418"/>
    </location>
    <ligand>
        <name>ATP</name>
        <dbReference type="ChEBI" id="CHEBI:30616"/>
    </ligand>
</feature>
<proteinExistence type="inferred from homology"/>
<dbReference type="InterPro" id="IPR027417">
    <property type="entry name" value="P-loop_NTPase"/>
</dbReference>
<dbReference type="InterPro" id="IPR013562">
    <property type="entry name" value="TmcA/NAT10_N"/>
</dbReference>
<keyword evidence="5 9" id="KW-0547">Nucleotide-binding</keyword>
<reference evidence="15 16" key="1">
    <citation type="journal article" date="2012" name="Nat. Genet.">
        <title>Plasmodium cynomolgi genome sequences provide insight into Plasmodium vivax and the monkey malaria clade.</title>
        <authorList>
            <person name="Tachibana S."/>
            <person name="Sullivan S.A."/>
            <person name="Kawai S."/>
            <person name="Nakamura S."/>
            <person name="Kim H.R."/>
            <person name="Goto N."/>
            <person name="Arisue N."/>
            <person name="Palacpac N.M.Q."/>
            <person name="Honma H."/>
            <person name="Yagi M."/>
            <person name="Tougan T."/>
            <person name="Katakai Y."/>
            <person name="Kaneko O."/>
            <person name="Mita T."/>
            <person name="Kita K."/>
            <person name="Yasutomi Y."/>
            <person name="Sutton P.L."/>
            <person name="Shakhbatyan R."/>
            <person name="Horii T."/>
            <person name="Yasunaga T."/>
            <person name="Barnwell J.W."/>
            <person name="Escalante A.A."/>
            <person name="Carlton J.M."/>
            <person name="Tanabe K."/>
        </authorList>
    </citation>
    <scope>NUCLEOTIDE SEQUENCE [LARGE SCALE GENOMIC DNA]</scope>
    <source>
        <strain evidence="15 16">B</strain>
    </source>
</reference>
<evidence type="ECO:0000256" key="8">
    <source>
        <dbReference type="ARBA" id="ARBA00023315"/>
    </source>
</evidence>
<keyword evidence="2 9" id="KW-0698">rRNA processing</keyword>
<dbReference type="EC" id="2.3.1.-" evidence="9"/>
<dbReference type="GO" id="GO:0030686">
    <property type="term" value="C:90S preribosome"/>
    <property type="evidence" value="ECO:0007669"/>
    <property type="project" value="TreeGrafter"/>
</dbReference>
<keyword evidence="16" id="KW-1185">Reference proteome</keyword>
<feature type="compositionally biased region" description="Basic and acidic residues" evidence="10">
    <location>
        <begin position="287"/>
        <end position="342"/>
    </location>
</feature>
<comment type="function">
    <text evidence="9">RNA cytidine acetyltransferase with specificity toward both 18S rRNA and tRNAs. Catalyzes the formation of N(4)-acetylcytidine (ac4C) in 18S rRNA. Required for early nucleolar cleavages of precursor rRNA at sites A0, A1 and A2 during 18S rRNA synthesis. Catalyzes the formation of ac4C in serine and leucine tRNAs. Requires a tRNA-binding adapter protein for full tRNA acetyltransferase activity but not for 18S rRNA acetylation.</text>
</comment>
<dbReference type="PANTHER" id="PTHR10925">
    <property type="entry name" value="N-ACETYLTRANSFERASE 10"/>
    <property type="match status" value="1"/>
</dbReference>
<gene>
    <name evidence="15" type="ORF">PCYB_061500</name>
</gene>
<feature type="domain" description="TcmA/NAT10 helicase" evidence="11">
    <location>
        <begin position="404"/>
        <end position="606"/>
    </location>
</feature>
<dbReference type="OMA" id="HLHYIMS"/>
<dbReference type="InterPro" id="IPR032672">
    <property type="entry name" value="TmcA/NAT10/Kre33"/>
</dbReference>
<comment type="caution">
    <text evidence="9">Lacks conserved residue(s) required for the propagation of feature annotation.</text>
</comment>
<evidence type="ECO:0000256" key="9">
    <source>
        <dbReference type="HAMAP-Rule" id="MF_03211"/>
    </source>
</evidence>
<dbReference type="RefSeq" id="XP_004221365.1">
    <property type="nucleotide sequence ID" value="XM_004221317.1"/>
</dbReference>
<dbReference type="VEuPathDB" id="PlasmoDB:PCYB_061500"/>
<dbReference type="GO" id="GO:0005524">
    <property type="term" value="F:ATP binding"/>
    <property type="evidence" value="ECO:0007669"/>
    <property type="project" value="UniProtKB-UniRule"/>
</dbReference>
<dbReference type="Proteomes" id="UP000006319">
    <property type="component" value="Chromosome 6"/>
</dbReference>
<dbReference type="OrthoDB" id="10067491at2759"/>
<keyword evidence="8 9" id="KW-0012">Acyltransferase</keyword>
<protein>
    <recommendedName>
        <fullName evidence="9">RNA cytidine acetyltransferase</fullName>
        <ecNumber evidence="9">2.3.1.-</ecNumber>
    </recommendedName>
    <alternativeName>
        <fullName evidence="9">18S rRNA cytosine acetyltransferase</fullName>
    </alternativeName>
</protein>
<evidence type="ECO:0000256" key="7">
    <source>
        <dbReference type="ARBA" id="ARBA00023242"/>
    </source>
</evidence>
<evidence type="ECO:0000256" key="5">
    <source>
        <dbReference type="ARBA" id="ARBA00022741"/>
    </source>
</evidence>
<feature type="binding site" evidence="9">
    <location>
        <begin position="831"/>
        <end position="837"/>
    </location>
    <ligand>
        <name>acetyl-CoA</name>
        <dbReference type="ChEBI" id="CHEBI:57288"/>
    </ligand>
</feature>
<comment type="catalytic activity">
    <reaction evidence="9">
        <text>a cytidine in tRNA + acetyl-CoA + ATP + H2O = an N(4)-acetylcytidine in tRNA + ADP + phosphate + CoA + H(+)</text>
        <dbReference type="Rhea" id="RHEA:53876"/>
        <dbReference type="Rhea" id="RHEA-COMP:13670"/>
        <dbReference type="Rhea" id="RHEA-COMP:13671"/>
        <dbReference type="ChEBI" id="CHEBI:15377"/>
        <dbReference type="ChEBI" id="CHEBI:15378"/>
        <dbReference type="ChEBI" id="CHEBI:30616"/>
        <dbReference type="ChEBI" id="CHEBI:43474"/>
        <dbReference type="ChEBI" id="CHEBI:57287"/>
        <dbReference type="ChEBI" id="CHEBI:57288"/>
        <dbReference type="ChEBI" id="CHEBI:74900"/>
        <dbReference type="ChEBI" id="CHEBI:82748"/>
        <dbReference type="ChEBI" id="CHEBI:456216"/>
    </reaction>
</comment>
<dbReference type="Pfam" id="PF13725">
    <property type="entry name" value="tRNA_bind_2"/>
    <property type="match status" value="1"/>
</dbReference>
<dbReference type="AlphaFoldDB" id="K6UIX3"/>
<dbReference type="InterPro" id="IPR007807">
    <property type="entry name" value="TcmA/NAT10_helicase"/>
</dbReference>
<feature type="binding site" evidence="9">
    <location>
        <position position="920"/>
    </location>
    <ligand>
        <name>acetyl-CoA</name>
        <dbReference type="ChEBI" id="CHEBI:57288"/>
    </ligand>
</feature>